<evidence type="ECO:0000313" key="2">
    <source>
        <dbReference type="EMBL" id="CAF0991537.1"/>
    </source>
</evidence>
<feature type="compositionally biased region" description="Acidic residues" evidence="1">
    <location>
        <begin position="94"/>
        <end position="104"/>
    </location>
</feature>
<comment type="caution">
    <text evidence="2">The sequence shown here is derived from an EMBL/GenBank/DDBJ whole genome shotgun (WGS) entry which is preliminary data.</text>
</comment>
<evidence type="ECO:0000313" key="3">
    <source>
        <dbReference type="Proteomes" id="UP000663879"/>
    </source>
</evidence>
<dbReference type="OrthoDB" id="2783063at2759"/>
<feature type="compositionally biased region" description="Basic and acidic residues" evidence="1">
    <location>
        <begin position="122"/>
        <end position="131"/>
    </location>
</feature>
<sequence length="153" mass="17614">MLIASNTSLSFWSAAVDTANYIRNRSPYAALNGCDAYPLIVNKVGKKFEPKNQKAFRSRDIRFNKNRIIDNEGQETNEFTLNRSINSEQIKDEIYEDDNNDIEETGNGSDREDQENNELNEDIGKKEENKNENNSNLLTVPRKSNRISRPPDR</sequence>
<feature type="compositionally biased region" description="Acidic residues" evidence="1">
    <location>
        <begin position="112"/>
        <end position="121"/>
    </location>
</feature>
<protein>
    <submittedName>
        <fullName evidence="2">Uncharacterized protein</fullName>
    </submittedName>
</protein>
<evidence type="ECO:0000256" key="1">
    <source>
        <dbReference type="SAM" id="MobiDB-lite"/>
    </source>
</evidence>
<name>A0A814G1M7_9BILA</name>
<accession>A0A814G1M7</accession>
<dbReference type="EMBL" id="CAJNOC010003633">
    <property type="protein sequence ID" value="CAF0991537.1"/>
    <property type="molecule type" value="Genomic_DNA"/>
</dbReference>
<dbReference type="Proteomes" id="UP000663879">
    <property type="component" value="Unassembled WGS sequence"/>
</dbReference>
<reference evidence="2" key="1">
    <citation type="submission" date="2021-02" db="EMBL/GenBank/DDBJ databases">
        <authorList>
            <person name="Nowell W R."/>
        </authorList>
    </citation>
    <scope>NUCLEOTIDE SEQUENCE</scope>
    <source>
        <strain evidence="2">Ploen Becks lab</strain>
    </source>
</reference>
<feature type="compositionally biased region" description="Polar residues" evidence="1">
    <location>
        <begin position="74"/>
        <end position="88"/>
    </location>
</feature>
<feature type="region of interest" description="Disordered" evidence="1">
    <location>
        <begin position="71"/>
        <end position="153"/>
    </location>
</feature>
<organism evidence="2 3">
    <name type="scientific">Brachionus calyciflorus</name>
    <dbReference type="NCBI Taxonomy" id="104777"/>
    <lineage>
        <taxon>Eukaryota</taxon>
        <taxon>Metazoa</taxon>
        <taxon>Spiralia</taxon>
        <taxon>Gnathifera</taxon>
        <taxon>Rotifera</taxon>
        <taxon>Eurotatoria</taxon>
        <taxon>Monogononta</taxon>
        <taxon>Pseudotrocha</taxon>
        <taxon>Ploima</taxon>
        <taxon>Brachionidae</taxon>
        <taxon>Brachionus</taxon>
    </lineage>
</organism>
<proteinExistence type="predicted"/>
<gene>
    <name evidence="2" type="ORF">OXX778_LOCUS15937</name>
</gene>
<keyword evidence="3" id="KW-1185">Reference proteome</keyword>
<dbReference type="AlphaFoldDB" id="A0A814G1M7"/>